<feature type="transmembrane region" description="Helical" evidence="13">
    <location>
        <begin position="508"/>
        <end position="528"/>
    </location>
</feature>
<evidence type="ECO:0000256" key="10">
    <source>
        <dbReference type="ARBA" id="ARBA00023136"/>
    </source>
</evidence>
<evidence type="ECO:0000256" key="8">
    <source>
        <dbReference type="ARBA" id="ARBA00022837"/>
    </source>
</evidence>
<feature type="domain" description="G-protein coupled receptors family 2 profile 2" evidence="14">
    <location>
        <begin position="275"/>
        <end position="529"/>
    </location>
</feature>
<evidence type="ECO:0000256" key="5">
    <source>
        <dbReference type="ARBA" id="ARBA00022692"/>
    </source>
</evidence>
<evidence type="ECO:0000256" key="3">
    <source>
        <dbReference type="ARBA" id="ARBA00022475"/>
    </source>
</evidence>
<keyword evidence="12" id="KW-0325">Glycoprotein</keyword>
<keyword evidence="4" id="KW-0245">EGF-like domain</keyword>
<evidence type="ECO:0000256" key="1">
    <source>
        <dbReference type="ARBA" id="ARBA00004651"/>
    </source>
</evidence>
<evidence type="ECO:0000256" key="12">
    <source>
        <dbReference type="ARBA" id="ARBA00023180"/>
    </source>
</evidence>
<dbReference type="PROSITE" id="PS50261">
    <property type="entry name" value="G_PROTEIN_RECEP_F2_4"/>
    <property type="match status" value="1"/>
</dbReference>
<evidence type="ECO:0000256" key="4">
    <source>
        <dbReference type="ARBA" id="ARBA00022536"/>
    </source>
</evidence>
<keyword evidence="9 13" id="KW-1133">Transmembrane helix</keyword>
<feature type="transmembrane region" description="Helical" evidence="13">
    <location>
        <begin position="475"/>
        <end position="496"/>
    </location>
</feature>
<dbReference type="Pfam" id="PF00002">
    <property type="entry name" value="7tm_2"/>
    <property type="match status" value="1"/>
</dbReference>
<dbReference type="PANTHER" id="PTHR12011">
    <property type="entry name" value="ADHESION G-PROTEIN COUPLED RECEPTOR"/>
    <property type="match status" value="1"/>
</dbReference>
<dbReference type="GO" id="GO:0007189">
    <property type="term" value="P:adenylate cyclase-activating G protein-coupled receptor signaling pathway"/>
    <property type="evidence" value="ECO:0007669"/>
    <property type="project" value="TreeGrafter"/>
</dbReference>
<dbReference type="GO" id="GO:0004930">
    <property type="term" value="F:G protein-coupled receptor activity"/>
    <property type="evidence" value="ECO:0007669"/>
    <property type="project" value="InterPro"/>
</dbReference>
<evidence type="ECO:0000256" key="13">
    <source>
        <dbReference type="SAM" id="Phobius"/>
    </source>
</evidence>
<sequence length="550" mass="61410">MKLTEKMQQRCHSSCSNLSCGVHAVCNPEDGGCGCDSRFPTPVGFLTTRESYTCRVLIPPVTEDCTVHCSLECALNLLKQIQSSPAQVMSKTVVAEYLNEQMKCVRVLEPDEDPRVTGFYGDSALNSTEKLLSGLVTWTWTYYSVSISLDAIEAEVFVVGPNASLTEIPRLNTSNAYLDIDLIGISQINNGYAAVAFISYTYLSNLLNPSIFNKPEGKDKNIVSNVVSVVLYNITIEKLPRSFNITLNQTQSNQIRSDLLSNHTSTGVQVPSSYLYMFNLVAVAVGLGFLGLTLLTFAVCRHHLKTNSVAQANLTLSLLLAQLLFLLSQKFLRKIRAFLWACKVLSGVLHYLFLSAFFWMLIDAVLLFISAKNLSKIRSSKEEVLGWKWLTVIGYVIPLVLVGVSAGVVPEGYGSEQCWIKMDRGFFWSFLGPVCVILACNLILFVAIVIMVIFTLKSLNSEILQRKNTLADKKVIQSVMLKTMAQFFILGCPWILGFFTCNSEVLEFLFLFFNSQQGTFIFLIHCILNKEVREQCKKWSRAFCPGKKNS</sequence>
<evidence type="ECO:0000256" key="11">
    <source>
        <dbReference type="ARBA" id="ARBA00023157"/>
    </source>
</evidence>
<evidence type="ECO:0000313" key="16">
    <source>
        <dbReference type="Proteomes" id="UP000752171"/>
    </source>
</evidence>
<evidence type="ECO:0000256" key="9">
    <source>
        <dbReference type="ARBA" id="ARBA00022989"/>
    </source>
</evidence>
<dbReference type="InterPro" id="IPR046338">
    <property type="entry name" value="GAIN_dom_sf"/>
</dbReference>
<feature type="transmembrane region" description="Helical" evidence="13">
    <location>
        <begin position="274"/>
        <end position="297"/>
    </location>
</feature>
<evidence type="ECO:0000256" key="2">
    <source>
        <dbReference type="ARBA" id="ARBA00007343"/>
    </source>
</evidence>
<comment type="subcellular location">
    <subcellularLocation>
        <location evidence="1">Cell membrane</location>
        <topology evidence="1">Multi-pass membrane protein</topology>
    </subcellularLocation>
</comment>
<dbReference type="EMBL" id="JAICCE010000021">
    <property type="protein sequence ID" value="KAG9262710.1"/>
    <property type="molecule type" value="Genomic_DNA"/>
</dbReference>
<evidence type="ECO:0000256" key="7">
    <source>
        <dbReference type="ARBA" id="ARBA00022737"/>
    </source>
</evidence>
<feature type="transmembrane region" description="Helical" evidence="13">
    <location>
        <begin position="430"/>
        <end position="454"/>
    </location>
</feature>
<dbReference type="SUPFAM" id="SSF81321">
    <property type="entry name" value="Family A G protein-coupled receptor-like"/>
    <property type="match status" value="1"/>
</dbReference>
<evidence type="ECO:0000256" key="6">
    <source>
        <dbReference type="ARBA" id="ARBA00022729"/>
    </source>
</evidence>
<keyword evidence="10 13" id="KW-0472">Membrane</keyword>
<accession>A0A8T2KSZ9</accession>
<keyword evidence="11" id="KW-1015">Disulfide bond</keyword>
<keyword evidence="15" id="KW-0675">Receptor</keyword>
<dbReference type="InterPro" id="IPR017981">
    <property type="entry name" value="GPCR_2-like_7TM"/>
</dbReference>
<evidence type="ECO:0000313" key="15">
    <source>
        <dbReference type="EMBL" id="KAG9262710.1"/>
    </source>
</evidence>
<dbReference type="Gene3D" id="1.20.1070.10">
    <property type="entry name" value="Rhodopsin 7-helix transmembrane proteins"/>
    <property type="match status" value="1"/>
</dbReference>
<organism evidence="15 16">
    <name type="scientific">Astyanax mexicanus</name>
    <name type="common">Blind cave fish</name>
    <name type="synonym">Astyanax fasciatus mexicanus</name>
    <dbReference type="NCBI Taxonomy" id="7994"/>
    <lineage>
        <taxon>Eukaryota</taxon>
        <taxon>Metazoa</taxon>
        <taxon>Chordata</taxon>
        <taxon>Craniata</taxon>
        <taxon>Vertebrata</taxon>
        <taxon>Euteleostomi</taxon>
        <taxon>Actinopterygii</taxon>
        <taxon>Neopterygii</taxon>
        <taxon>Teleostei</taxon>
        <taxon>Ostariophysi</taxon>
        <taxon>Characiformes</taxon>
        <taxon>Characoidei</taxon>
        <taxon>Acestrorhamphidae</taxon>
        <taxon>Acestrorhamphinae</taxon>
        <taxon>Astyanax</taxon>
    </lineage>
</organism>
<dbReference type="AlphaFoldDB" id="A0A8T2KSZ9"/>
<gene>
    <name evidence="15" type="primary">ADGRE3</name>
    <name evidence="15" type="ORF">AMEX_G24530</name>
</gene>
<dbReference type="Gene3D" id="2.60.220.50">
    <property type="match status" value="1"/>
</dbReference>
<dbReference type="PRINTS" id="PR00249">
    <property type="entry name" value="GPCRSECRETIN"/>
</dbReference>
<keyword evidence="5 13" id="KW-0812">Transmembrane</keyword>
<evidence type="ECO:0000259" key="14">
    <source>
        <dbReference type="PROSITE" id="PS50261"/>
    </source>
</evidence>
<feature type="transmembrane region" description="Helical" evidence="13">
    <location>
        <begin position="389"/>
        <end position="410"/>
    </location>
</feature>
<feature type="transmembrane region" description="Helical" evidence="13">
    <location>
        <begin position="309"/>
        <end position="328"/>
    </location>
</feature>
<dbReference type="InterPro" id="IPR000832">
    <property type="entry name" value="GPCR_2_secretin-like"/>
</dbReference>
<comment type="caution">
    <text evidence="15">The sequence shown here is derived from an EMBL/GenBank/DDBJ whole genome shotgun (WGS) entry which is preliminary data.</text>
</comment>
<protein>
    <submittedName>
        <fullName evidence="15">Adhesion G protein-coupled receptor E3-like</fullName>
    </submittedName>
</protein>
<dbReference type="GO" id="GO:0005886">
    <property type="term" value="C:plasma membrane"/>
    <property type="evidence" value="ECO:0007669"/>
    <property type="project" value="UniProtKB-SubCell"/>
</dbReference>
<name>A0A8T2KSZ9_ASTMX</name>
<reference evidence="15 16" key="1">
    <citation type="submission" date="2021-07" db="EMBL/GenBank/DDBJ databases">
        <authorList>
            <person name="Imarazene B."/>
            <person name="Zahm M."/>
            <person name="Klopp C."/>
            <person name="Cabau C."/>
            <person name="Beille S."/>
            <person name="Jouanno E."/>
            <person name="Castinel A."/>
            <person name="Lluch J."/>
            <person name="Gil L."/>
            <person name="Kuchtly C."/>
            <person name="Lopez Roques C."/>
            <person name="Donnadieu C."/>
            <person name="Parrinello H."/>
            <person name="Journot L."/>
            <person name="Du K."/>
            <person name="Schartl M."/>
            <person name="Retaux S."/>
            <person name="Guiguen Y."/>
        </authorList>
    </citation>
    <scope>NUCLEOTIDE SEQUENCE [LARGE SCALE GENOMIC DNA]</scope>
    <source>
        <strain evidence="15">Pach_M1</strain>
        <tissue evidence="15">Testis</tissue>
    </source>
</reference>
<keyword evidence="8" id="KW-0106">Calcium</keyword>
<dbReference type="FunFam" id="1.20.1070.10:FF:000054">
    <property type="entry name" value="Adhesion G protein-coupled receptor E3"/>
    <property type="match status" value="1"/>
</dbReference>
<dbReference type="PANTHER" id="PTHR12011:SF469">
    <property type="entry name" value="ADHESION G PROTEIN-COUPLED RECEPTOR E1-RELATED"/>
    <property type="match status" value="1"/>
</dbReference>
<keyword evidence="6" id="KW-0732">Signal</keyword>
<feature type="transmembrane region" description="Helical" evidence="13">
    <location>
        <begin position="348"/>
        <end position="369"/>
    </location>
</feature>
<keyword evidence="7" id="KW-0677">Repeat</keyword>
<proteinExistence type="inferred from homology"/>
<comment type="similarity">
    <text evidence="2">Belongs to the G-protein coupled receptor 2 family. Adhesion G-protein coupled receptor (ADGR) subfamily.</text>
</comment>
<dbReference type="Proteomes" id="UP000752171">
    <property type="component" value="Unassembled WGS sequence"/>
</dbReference>
<dbReference type="GO" id="GO:0007166">
    <property type="term" value="P:cell surface receptor signaling pathway"/>
    <property type="evidence" value="ECO:0007669"/>
    <property type="project" value="InterPro"/>
</dbReference>
<keyword evidence="3" id="KW-1003">Cell membrane</keyword>